<dbReference type="CDD" id="cd02947">
    <property type="entry name" value="TRX_family"/>
    <property type="match status" value="1"/>
</dbReference>
<proteinExistence type="predicted"/>
<organism evidence="1 2">
    <name type="scientific">Ralstonia solanacearum IPO1609</name>
    <dbReference type="NCBI Taxonomy" id="564066"/>
    <lineage>
        <taxon>Bacteria</taxon>
        <taxon>Pseudomonadati</taxon>
        <taxon>Pseudomonadota</taxon>
        <taxon>Betaproteobacteria</taxon>
        <taxon>Burkholderiales</taxon>
        <taxon>Burkholderiaceae</taxon>
        <taxon>Ralstonia</taxon>
        <taxon>Ralstonia solanacearum species complex</taxon>
    </lineage>
</organism>
<reference evidence="1" key="2">
    <citation type="submission" date="2022-04" db="EMBL/GenBank/DDBJ databases">
        <title>Genomic draft of R. solanacearum strain IPO1609, a phylotype IIB1/biovar 2/race 3 strain isolated from potato in Europe.</title>
        <authorList>
            <person name="Boucher C."/>
            <person name="Carrere S."/>
            <person name="Dossat C."/>
            <person name="Elbaz M."/>
            <person name="Genin S."/>
            <person name="Gouzy J."/>
            <person name="Prior P."/>
            <person name="Segurens B."/>
            <person name="Wincker P."/>
        </authorList>
    </citation>
    <scope>NUCLEOTIDE SEQUENCE</scope>
    <source>
        <strain evidence="1">IPO1609</strain>
    </source>
</reference>
<keyword evidence="2" id="KW-1185">Reference proteome</keyword>
<dbReference type="Proteomes" id="UP000053470">
    <property type="component" value="Unassembled WGS sequence"/>
</dbReference>
<dbReference type="EMBL" id="LN651281">
    <property type="protein sequence ID" value="CEJ17808.1"/>
    <property type="molecule type" value="Genomic_DNA"/>
</dbReference>
<reference evidence="1" key="1">
    <citation type="submission" date="2014-11" db="EMBL/GenBank/DDBJ databases">
        <authorList>
            <person name="Genoscope - CEA"/>
        </authorList>
    </citation>
    <scope>NUCLEOTIDE SEQUENCE</scope>
    <source>
        <strain evidence="1">IPO1609</strain>
    </source>
</reference>
<dbReference type="InterPro" id="IPR036249">
    <property type="entry name" value="Thioredoxin-like_sf"/>
</dbReference>
<dbReference type="SUPFAM" id="SSF52833">
    <property type="entry name" value="Thioredoxin-like"/>
    <property type="match status" value="1"/>
</dbReference>
<accession>A0A7U7PRA4</accession>
<protein>
    <recommendedName>
        <fullName evidence="3">Thioredoxin</fullName>
    </recommendedName>
</protein>
<name>A0A7U7PRA4_RALSL</name>
<gene>
    <name evidence="1" type="ORF">RSIPO_04917</name>
</gene>
<evidence type="ECO:0000313" key="2">
    <source>
        <dbReference type="Proteomes" id="UP000053470"/>
    </source>
</evidence>
<evidence type="ECO:0000313" key="1">
    <source>
        <dbReference type="EMBL" id="CEJ17808.1"/>
    </source>
</evidence>
<dbReference type="Gene3D" id="3.40.30.10">
    <property type="entry name" value="Glutaredoxin"/>
    <property type="match status" value="1"/>
</dbReference>
<evidence type="ECO:0008006" key="3">
    <source>
        <dbReference type="Google" id="ProtNLM"/>
    </source>
</evidence>
<dbReference type="AlphaFoldDB" id="A0A7U7PRA4"/>
<dbReference type="RefSeq" id="WP_003264325.1">
    <property type="nucleotide sequence ID" value="NZ_LN651281.1"/>
</dbReference>
<sequence>MTAQLDPWTHAREIAERLGHPSARLVVALGAESWCEKCRALRPVFDRWASEAGPHEVWLWLDLEDHAEFVGAYLPPGLPMLFAYEGDRLTHAHVLESGVTAIDRALAGGAAQSGCADPGIRGRLLQADWAM</sequence>